<dbReference type="OMA" id="CYYLVES"/>
<dbReference type="InterPro" id="IPR005174">
    <property type="entry name" value="KIB1-4_b-propeller"/>
</dbReference>
<feature type="domain" description="F-box" evidence="1">
    <location>
        <begin position="19"/>
        <end position="60"/>
    </location>
</feature>
<dbReference type="STRING" id="74649.A0A2P6Q777"/>
<dbReference type="InterPro" id="IPR001810">
    <property type="entry name" value="F-box_dom"/>
</dbReference>
<proteinExistence type="predicted"/>
<dbReference type="AlphaFoldDB" id="A0A2P6Q777"/>
<keyword evidence="3" id="KW-1185">Reference proteome</keyword>
<dbReference type="InterPro" id="IPR036047">
    <property type="entry name" value="F-box-like_dom_sf"/>
</dbReference>
<dbReference type="Proteomes" id="UP000238479">
    <property type="component" value="Chromosome 5"/>
</dbReference>
<evidence type="ECO:0000313" key="2">
    <source>
        <dbReference type="EMBL" id="PRQ30031.1"/>
    </source>
</evidence>
<name>A0A2P6Q777_ROSCH</name>
<gene>
    <name evidence="2" type="ORF">RchiOBHm_Chr5g0020201</name>
</gene>
<organism evidence="2 3">
    <name type="scientific">Rosa chinensis</name>
    <name type="common">China rose</name>
    <dbReference type="NCBI Taxonomy" id="74649"/>
    <lineage>
        <taxon>Eukaryota</taxon>
        <taxon>Viridiplantae</taxon>
        <taxon>Streptophyta</taxon>
        <taxon>Embryophyta</taxon>
        <taxon>Tracheophyta</taxon>
        <taxon>Spermatophyta</taxon>
        <taxon>Magnoliopsida</taxon>
        <taxon>eudicotyledons</taxon>
        <taxon>Gunneridae</taxon>
        <taxon>Pentapetalae</taxon>
        <taxon>rosids</taxon>
        <taxon>fabids</taxon>
        <taxon>Rosales</taxon>
        <taxon>Rosaceae</taxon>
        <taxon>Rosoideae</taxon>
        <taxon>Rosoideae incertae sedis</taxon>
        <taxon>Rosa</taxon>
    </lineage>
</organism>
<dbReference type="CDD" id="cd09917">
    <property type="entry name" value="F-box_SF"/>
    <property type="match status" value="1"/>
</dbReference>
<dbReference type="InterPro" id="IPR050942">
    <property type="entry name" value="F-box_BR-signaling"/>
</dbReference>
<accession>A0A2P6Q777</accession>
<dbReference type="Pfam" id="PF03478">
    <property type="entry name" value="Beta-prop_KIB1-4"/>
    <property type="match status" value="1"/>
</dbReference>
<dbReference type="Pfam" id="PF00646">
    <property type="entry name" value="F-box"/>
    <property type="match status" value="1"/>
</dbReference>
<dbReference type="Gramene" id="PRQ30031">
    <property type="protein sequence ID" value="PRQ30031"/>
    <property type="gene ID" value="RchiOBHm_Chr5g0020201"/>
</dbReference>
<reference evidence="2 3" key="1">
    <citation type="journal article" date="2018" name="Nat. Genet.">
        <title>The Rosa genome provides new insights in the design of modern roses.</title>
        <authorList>
            <person name="Bendahmane M."/>
        </authorList>
    </citation>
    <scope>NUCLEOTIDE SEQUENCE [LARGE SCALE GENOMIC DNA]</scope>
    <source>
        <strain evidence="3">cv. Old Blush</strain>
    </source>
</reference>
<evidence type="ECO:0000313" key="3">
    <source>
        <dbReference type="Proteomes" id="UP000238479"/>
    </source>
</evidence>
<evidence type="ECO:0000259" key="1">
    <source>
        <dbReference type="SMART" id="SM00256"/>
    </source>
</evidence>
<protein>
    <submittedName>
        <fullName evidence="2">Putative F-box domain-containing protein</fullName>
    </submittedName>
</protein>
<dbReference type="PANTHER" id="PTHR44259">
    <property type="entry name" value="OS07G0183000 PROTEIN-RELATED"/>
    <property type="match status" value="1"/>
</dbReference>
<sequence>MGKNGTKRQKKNLHGWGSFPSELLDSILERLTSIFDYIQFSFVCKHWRRVALNQKEQRLKSCHKQLIPLLLLIPTKNSNQRRVLYSVTQGKVVRSFNVPNHHDDDKWLCGSSHGWLAYADGNFLVTLVNPFTRGTIRLPQVMEVGKSRPKCYSFEISKVDDDGVTKELAHFKSGDDAWTRSDNQMIHGLDILDVIYYKGRFVALTSLDSDPGHNASKFHPSIGFLSPPPEACNKSTYLVKSTWEDLLLVNITNSSSIKIFKLGSSCGEWVKIESIGTDALFLGNMQSMCVSASYSGCHPNSIYFMECVVNLNTRKETRHDELPERTRPITWIAPTVAFSI</sequence>
<dbReference type="SMART" id="SM00256">
    <property type="entry name" value="FBOX"/>
    <property type="match status" value="1"/>
</dbReference>
<dbReference type="PANTHER" id="PTHR44259:SF93">
    <property type="entry name" value="PROTEIN, PUTATIVE (DUF295)-RELATED"/>
    <property type="match status" value="1"/>
</dbReference>
<dbReference type="SUPFAM" id="SSF81383">
    <property type="entry name" value="F-box domain"/>
    <property type="match status" value="1"/>
</dbReference>
<comment type="caution">
    <text evidence="2">The sequence shown here is derived from an EMBL/GenBank/DDBJ whole genome shotgun (WGS) entry which is preliminary data.</text>
</comment>
<dbReference type="Gene3D" id="1.20.1280.50">
    <property type="match status" value="1"/>
</dbReference>
<dbReference type="EMBL" id="PDCK01000043">
    <property type="protein sequence ID" value="PRQ30031.1"/>
    <property type="molecule type" value="Genomic_DNA"/>
</dbReference>